<evidence type="ECO:0000256" key="1">
    <source>
        <dbReference type="ARBA" id="ARBA00004141"/>
    </source>
</evidence>
<accession>A0A2V5GUR4</accession>
<dbReference type="PROSITE" id="PS01018">
    <property type="entry name" value="STEROL_REDUCT_2"/>
    <property type="match status" value="1"/>
</dbReference>
<evidence type="ECO:0000313" key="15">
    <source>
        <dbReference type="Proteomes" id="UP000249829"/>
    </source>
</evidence>
<dbReference type="AlphaFoldDB" id="A0A2V5GUR4"/>
<evidence type="ECO:0000256" key="13">
    <source>
        <dbReference type="RuleBase" id="RU369120"/>
    </source>
</evidence>
<keyword evidence="4 13" id="KW-0812">Transmembrane</keyword>
<comment type="caution">
    <text evidence="13">Lacks conserved residue(s) required for the propagation of feature annotation.</text>
</comment>
<evidence type="ECO:0000256" key="5">
    <source>
        <dbReference type="ARBA" id="ARBA00022955"/>
    </source>
</evidence>
<name>A0A2V5GUR4_ASPV1</name>
<comment type="similarity">
    <text evidence="2 13">Belongs to the ERG4/ERG24 family.</text>
</comment>
<evidence type="ECO:0000256" key="6">
    <source>
        <dbReference type="ARBA" id="ARBA00022989"/>
    </source>
</evidence>
<keyword evidence="7 13" id="KW-0560">Oxidoreductase</keyword>
<evidence type="ECO:0000256" key="4">
    <source>
        <dbReference type="ARBA" id="ARBA00022692"/>
    </source>
</evidence>
<comment type="subcellular location">
    <subcellularLocation>
        <location evidence="1">Membrane</location>
        <topology evidence="1">Multi-pass membrane protein</topology>
    </subcellularLocation>
</comment>
<keyword evidence="15" id="KW-1185">Reference proteome</keyword>
<keyword evidence="9 13" id="KW-0443">Lipid metabolism</keyword>
<evidence type="ECO:0000313" key="14">
    <source>
        <dbReference type="EMBL" id="PYI15145.1"/>
    </source>
</evidence>
<dbReference type="Pfam" id="PF01222">
    <property type="entry name" value="ERG4_ERG24"/>
    <property type="match status" value="1"/>
</dbReference>
<keyword evidence="10 13" id="KW-0472">Membrane</keyword>
<dbReference type="Proteomes" id="UP000249829">
    <property type="component" value="Unassembled WGS sequence"/>
</dbReference>
<evidence type="ECO:0000256" key="7">
    <source>
        <dbReference type="ARBA" id="ARBA00023002"/>
    </source>
</evidence>
<dbReference type="GO" id="GO:0050613">
    <property type="term" value="F:Delta14-sterol reductase activity"/>
    <property type="evidence" value="ECO:0007669"/>
    <property type="project" value="TreeGrafter"/>
</dbReference>
<dbReference type="EMBL" id="KZ825194">
    <property type="protein sequence ID" value="PYI15145.1"/>
    <property type="molecule type" value="Genomic_DNA"/>
</dbReference>
<evidence type="ECO:0000256" key="2">
    <source>
        <dbReference type="ARBA" id="ARBA00005402"/>
    </source>
</evidence>
<keyword evidence="6 13" id="KW-1133">Transmembrane helix</keyword>
<feature type="transmembrane region" description="Helical" evidence="13">
    <location>
        <begin position="85"/>
        <end position="105"/>
    </location>
</feature>
<proteinExistence type="inferred from homology"/>
<gene>
    <name evidence="14" type="ORF">BO99DRAFT_425777</name>
</gene>
<dbReference type="GO" id="GO:0005789">
    <property type="term" value="C:endoplasmic reticulum membrane"/>
    <property type="evidence" value="ECO:0007669"/>
    <property type="project" value="TreeGrafter"/>
</dbReference>
<evidence type="ECO:0000256" key="10">
    <source>
        <dbReference type="ARBA" id="ARBA00023136"/>
    </source>
</evidence>
<dbReference type="PANTHER" id="PTHR21257:SF52">
    <property type="entry name" value="DELTA(14)-STEROL REDUCTASE TM7SF2"/>
    <property type="match status" value="1"/>
</dbReference>
<evidence type="ECO:0000256" key="9">
    <source>
        <dbReference type="ARBA" id="ARBA00023098"/>
    </source>
</evidence>
<keyword evidence="12 13" id="KW-0753">Steroid metabolism</keyword>
<evidence type="ECO:0000256" key="12">
    <source>
        <dbReference type="ARBA" id="ARBA00023221"/>
    </source>
</evidence>
<dbReference type="OMA" id="FDCAMSQ"/>
<evidence type="ECO:0000256" key="8">
    <source>
        <dbReference type="ARBA" id="ARBA00023011"/>
    </source>
</evidence>
<dbReference type="InterPro" id="IPR001171">
    <property type="entry name" value="ERG24_DHCR-like"/>
</dbReference>
<organism evidence="14 15">
    <name type="scientific">Aspergillus violaceofuscus (strain CBS 115571)</name>
    <dbReference type="NCBI Taxonomy" id="1450538"/>
    <lineage>
        <taxon>Eukaryota</taxon>
        <taxon>Fungi</taxon>
        <taxon>Dikarya</taxon>
        <taxon>Ascomycota</taxon>
        <taxon>Pezizomycotina</taxon>
        <taxon>Eurotiomycetes</taxon>
        <taxon>Eurotiomycetidae</taxon>
        <taxon>Eurotiales</taxon>
        <taxon>Aspergillaceae</taxon>
        <taxon>Aspergillus</taxon>
    </lineage>
</organism>
<keyword evidence="5 13" id="KW-0752">Steroid biosynthesis</keyword>
<keyword evidence="8 13" id="KW-0756">Sterol biosynthesis</keyword>
<dbReference type="PANTHER" id="PTHR21257">
    <property type="entry name" value="DELTA(14)-STEROL REDUCTASE"/>
    <property type="match status" value="1"/>
</dbReference>
<dbReference type="GO" id="GO:0006696">
    <property type="term" value="P:ergosterol biosynthetic process"/>
    <property type="evidence" value="ECO:0007669"/>
    <property type="project" value="TreeGrafter"/>
</dbReference>
<keyword evidence="3 13" id="KW-0444">Lipid biosynthesis</keyword>
<reference evidence="14 15" key="1">
    <citation type="submission" date="2018-02" db="EMBL/GenBank/DDBJ databases">
        <title>The genomes of Aspergillus section Nigri reveals drivers in fungal speciation.</title>
        <authorList>
            <consortium name="DOE Joint Genome Institute"/>
            <person name="Vesth T.C."/>
            <person name="Nybo J."/>
            <person name="Theobald S."/>
            <person name="Brandl J."/>
            <person name="Frisvad J.C."/>
            <person name="Nielsen K.F."/>
            <person name="Lyhne E.K."/>
            <person name="Kogle M.E."/>
            <person name="Kuo A."/>
            <person name="Riley R."/>
            <person name="Clum A."/>
            <person name="Nolan M."/>
            <person name="Lipzen A."/>
            <person name="Salamov A."/>
            <person name="Henrissat B."/>
            <person name="Wiebenga A."/>
            <person name="De vries R.P."/>
            <person name="Grigoriev I.V."/>
            <person name="Mortensen U.H."/>
            <person name="Andersen M.R."/>
            <person name="Baker S.E."/>
        </authorList>
    </citation>
    <scope>NUCLEOTIDE SEQUENCE [LARGE SCALE GENOMIC DNA]</scope>
    <source>
        <strain evidence="14 15">CBS 115571</strain>
    </source>
</reference>
<evidence type="ECO:0000256" key="3">
    <source>
        <dbReference type="ARBA" id="ARBA00022516"/>
    </source>
</evidence>
<keyword evidence="11 13" id="KW-1207">Sterol metabolism</keyword>
<sequence>MYPLERPGPAFHLLIRTPSHPAVRDLSSITTQRGTRLLTAGWWGLSRHINYFGDWLQAWPFSLPTGVAGYTMLPAGAALDPRRPAAGWGMVFTYFYVLYFGVLLVHRERRDDAMCAKKYGEDWQTYKRTVRWRILPGIY</sequence>
<protein>
    <recommendedName>
        <fullName evidence="13">Delta(14)-sterol reductase</fullName>
    </recommendedName>
    <alternativeName>
        <fullName evidence="13">C-14 sterol reductase</fullName>
    </alternativeName>
    <alternativeName>
        <fullName evidence="13">Sterol C14-reductase</fullName>
    </alternativeName>
</protein>
<dbReference type="STRING" id="1450538.A0A2V5GUR4"/>
<evidence type="ECO:0000256" key="11">
    <source>
        <dbReference type="ARBA" id="ARBA00023166"/>
    </source>
</evidence>
<dbReference type="Gene3D" id="1.20.120.1630">
    <property type="match status" value="1"/>
</dbReference>
<dbReference type="InterPro" id="IPR018083">
    <property type="entry name" value="Sterol_reductase_CS"/>
</dbReference>